<reference evidence="9 10" key="1">
    <citation type="submission" date="2020-03" db="EMBL/GenBank/DDBJ databases">
        <title>Draft Genome Sequence of 2-Methylisoborneol Producing Pseudanabaena yagii Strain GIHE-NHR1 Isolated from North Han River in South Korea.</title>
        <authorList>
            <person name="Jeong J."/>
        </authorList>
    </citation>
    <scope>NUCLEOTIDE SEQUENCE [LARGE SCALE GENOMIC DNA]</scope>
    <source>
        <strain evidence="9 10">GIHE-NHR1</strain>
    </source>
</reference>
<feature type="transmembrane region" description="Helical" evidence="8">
    <location>
        <begin position="217"/>
        <end position="240"/>
    </location>
</feature>
<evidence type="ECO:0000256" key="2">
    <source>
        <dbReference type="ARBA" id="ARBA00022475"/>
    </source>
</evidence>
<keyword evidence="6 8" id="KW-1133">Transmembrane helix</keyword>
<comment type="subcellular location">
    <subcellularLocation>
        <location evidence="1">Cell membrane</location>
        <topology evidence="1">Multi-pass membrane protein</topology>
    </subcellularLocation>
</comment>
<protein>
    <submittedName>
        <fullName evidence="9">Archaeosortase/exosortase family protein</fullName>
    </submittedName>
</protein>
<dbReference type="NCBIfam" id="TIGR04178">
    <property type="entry name" value="exo_archaeo"/>
    <property type="match status" value="1"/>
</dbReference>
<sequence>MELLLQQLKRIFHHRSFWIFATLSCLATLHLYFVWRTSDKIPSLIDALGWLSIGFLLWKRKYSLKFRGSIAASVIGLVLILWMVLRHILGQYYLSKIDVLYGCFPVITCIGLLLITSGFRRLITYKNELLIAALISLPYASLYHLLKPVINLDAQLLNFMLHYLGFQTTRQGAVVSLANGSVEVMASCSSVGPILTMLPFLVVLLSIYPTSKAQTIFIYISSITSIVLINCIRLSLLAILLNRGDIDSFNYWHTGGGAGIFSNIIVFLIGGISYKVLNNSYESKIEILAVKNKV</sequence>
<dbReference type="InterPro" id="IPR026392">
    <property type="entry name" value="Exo/Archaeosortase_dom"/>
</dbReference>
<evidence type="ECO:0000256" key="8">
    <source>
        <dbReference type="SAM" id="Phobius"/>
    </source>
</evidence>
<evidence type="ECO:0000256" key="4">
    <source>
        <dbReference type="ARBA" id="ARBA00022692"/>
    </source>
</evidence>
<keyword evidence="10" id="KW-1185">Reference proteome</keyword>
<accession>A0ABX1LWY5</accession>
<keyword evidence="3" id="KW-0645">Protease</keyword>
<feature type="transmembrane region" description="Helical" evidence="8">
    <location>
        <begin position="260"/>
        <end position="277"/>
    </location>
</feature>
<feature type="transmembrane region" description="Helical" evidence="8">
    <location>
        <begin position="70"/>
        <end position="93"/>
    </location>
</feature>
<dbReference type="RefSeq" id="WP_169364273.1">
    <property type="nucleotide sequence ID" value="NZ_JAAVJL010000001.1"/>
</dbReference>
<evidence type="ECO:0000256" key="6">
    <source>
        <dbReference type="ARBA" id="ARBA00022989"/>
    </source>
</evidence>
<feature type="transmembrane region" description="Helical" evidence="8">
    <location>
        <begin position="41"/>
        <end position="58"/>
    </location>
</feature>
<evidence type="ECO:0000256" key="1">
    <source>
        <dbReference type="ARBA" id="ARBA00004651"/>
    </source>
</evidence>
<evidence type="ECO:0000256" key="7">
    <source>
        <dbReference type="ARBA" id="ARBA00023136"/>
    </source>
</evidence>
<keyword evidence="5" id="KW-0378">Hydrolase</keyword>
<feature type="transmembrane region" description="Helical" evidence="8">
    <location>
        <begin position="16"/>
        <end position="35"/>
    </location>
</feature>
<keyword evidence="7 8" id="KW-0472">Membrane</keyword>
<evidence type="ECO:0000256" key="3">
    <source>
        <dbReference type="ARBA" id="ARBA00022670"/>
    </source>
</evidence>
<name>A0ABX1LWY5_9CYAN</name>
<gene>
    <name evidence="9" type="ORF">HC246_16125</name>
</gene>
<proteinExistence type="predicted"/>
<feature type="transmembrane region" description="Helical" evidence="8">
    <location>
        <begin position="99"/>
        <end position="117"/>
    </location>
</feature>
<organism evidence="9 10">
    <name type="scientific">Pseudanabaena yagii GIHE-NHR1</name>
    <dbReference type="NCBI Taxonomy" id="2722753"/>
    <lineage>
        <taxon>Bacteria</taxon>
        <taxon>Bacillati</taxon>
        <taxon>Cyanobacteriota</taxon>
        <taxon>Cyanophyceae</taxon>
        <taxon>Pseudanabaenales</taxon>
        <taxon>Pseudanabaenaceae</taxon>
        <taxon>Pseudanabaena</taxon>
        <taxon>Pseudanabaena yagii</taxon>
    </lineage>
</organism>
<evidence type="ECO:0000256" key="5">
    <source>
        <dbReference type="ARBA" id="ARBA00022801"/>
    </source>
</evidence>
<dbReference type="Pfam" id="PF09721">
    <property type="entry name" value="Exosortase_EpsH"/>
    <property type="match status" value="1"/>
</dbReference>
<dbReference type="Proteomes" id="UP000738376">
    <property type="component" value="Unassembled WGS sequence"/>
</dbReference>
<dbReference type="InterPro" id="IPR019127">
    <property type="entry name" value="Exosortase"/>
</dbReference>
<keyword evidence="4 8" id="KW-0812">Transmembrane</keyword>
<evidence type="ECO:0000313" key="10">
    <source>
        <dbReference type="Proteomes" id="UP000738376"/>
    </source>
</evidence>
<dbReference type="EMBL" id="JAAVJL010000001">
    <property type="protein sequence ID" value="NMF59501.1"/>
    <property type="molecule type" value="Genomic_DNA"/>
</dbReference>
<keyword evidence="2" id="KW-1003">Cell membrane</keyword>
<comment type="caution">
    <text evidence="9">The sequence shown here is derived from an EMBL/GenBank/DDBJ whole genome shotgun (WGS) entry which is preliminary data.</text>
</comment>
<feature type="transmembrane region" description="Helical" evidence="8">
    <location>
        <begin position="184"/>
        <end position="205"/>
    </location>
</feature>
<evidence type="ECO:0000313" key="9">
    <source>
        <dbReference type="EMBL" id="NMF59501.1"/>
    </source>
</evidence>